<dbReference type="OrthoDB" id="2373987at2759"/>
<feature type="transmembrane region" description="Helical" evidence="2">
    <location>
        <begin position="269"/>
        <end position="290"/>
    </location>
</feature>
<feature type="transmembrane region" description="Helical" evidence="2">
    <location>
        <begin position="432"/>
        <end position="449"/>
    </location>
</feature>
<evidence type="ECO:0000259" key="4">
    <source>
        <dbReference type="Pfam" id="PF23317"/>
    </source>
</evidence>
<dbReference type="InterPro" id="IPR056336">
    <property type="entry name" value="YVC1_C"/>
</dbReference>
<keyword evidence="6" id="KW-1185">Reference proteome</keyword>
<dbReference type="Proteomes" id="UP000289152">
    <property type="component" value="Unassembled WGS sequence"/>
</dbReference>
<feature type="transmembrane region" description="Helical" evidence="2">
    <location>
        <begin position="550"/>
        <end position="567"/>
    </location>
</feature>
<feature type="transmembrane region" description="Helical" evidence="2">
    <location>
        <begin position="297"/>
        <end position="313"/>
    </location>
</feature>
<reference evidence="5 6" key="1">
    <citation type="submission" date="2016-06" db="EMBL/GenBank/DDBJ databases">
        <title>Evolution of pathogenesis and genome organization in the Tremellales.</title>
        <authorList>
            <person name="Cuomo C."/>
            <person name="Litvintseva A."/>
            <person name="Heitman J."/>
            <person name="Chen Y."/>
            <person name="Sun S."/>
            <person name="Springer D."/>
            <person name="Dromer F."/>
            <person name="Young S."/>
            <person name="Zeng Q."/>
            <person name="Chapman S."/>
            <person name="Gujja S."/>
            <person name="Saif S."/>
            <person name="Birren B."/>
        </authorList>
    </citation>
    <scope>NUCLEOTIDE SEQUENCE [LARGE SCALE GENOMIC DNA]</scope>
    <source>
        <strain evidence="5 6">ATCC 28783</strain>
    </source>
</reference>
<dbReference type="InterPro" id="IPR052971">
    <property type="entry name" value="TRP_calcium_channel"/>
</dbReference>
<comment type="caution">
    <text evidence="5">The sequence shown here is derived from an EMBL/GenBank/DDBJ whole genome shotgun (WGS) entry which is preliminary data.</text>
</comment>
<dbReference type="STRING" id="5217.A0A4Q1BLG8"/>
<proteinExistence type="predicted"/>
<feature type="domain" description="Calcium channel YVC1-like C-terminal transmembrane" evidence="4">
    <location>
        <begin position="277"/>
        <end position="571"/>
    </location>
</feature>
<name>A0A4Q1BLG8_TREME</name>
<keyword evidence="2" id="KW-0472">Membrane</keyword>
<feature type="transmembrane region" description="Helical" evidence="2">
    <location>
        <begin position="397"/>
        <end position="420"/>
    </location>
</feature>
<protein>
    <submittedName>
        <fullName evidence="5">Uncharacterized protein</fullName>
    </submittedName>
</protein>
<keyword evidence="2" id="KW-0812">Transmembrane</keyword>
<accession>A0A4Q1BLG8</accession>
<dbReference type="AlphaFoldDB" id="A0A4Q1BLG8"/>
<dbReference type="Pfam" id="PF23190">
    <property type="entry name" value="LHD_TRPY1"/>
    <property type="match status" value="1"/>
</dbReference>
<feature type="transmembrane region" description="Helical" evidence="2">
    <location>
        <begin position="364"/>
        <end position="385"/>
    </location>
</feature>
<evidence type="ECO:0000313" key="6">
    <source>
        <dbReference type="Proteomes" id="UP000289152"/>
    </source>
</evidence>
<dbReference type="VEuPathDB" id="FungiDB:TREMEDRAFT_43972"/>
<dbReference type="InParanoid" id="A0A4Q1BLG8"/>
<keyword evidence="2" id="KW-1133">Transmembrane helix</keyword>
<feature type="transmembrane region" description="Helical" evidence="2">
    <location>
        <begin position="333"/>
        <end position="352"/>
    </location>
</feature>
<dbReference type="PANTHER" id="PTHR35859:SF6">
    <property type="entry name" value="ION TRANSPORT DOMAIN-CONTAINING PROTEIN"/>
    <property type="match status" value="1"/>
</dbReference>
<dbReference type="EMBL" id="SDIL01000045">
    <property type="protein sequence ID" value="RXK38635.1"/>
    <property type="molecule type" value="Genomic_DNA"/>
</dbReference>
<dbReference type="PANTHER" id="PTHR35859">
    <property type="entry name" value="NONSELECTIVE CATION CHANNEL PROTEIN"/>
    <property type="match status" value="1"/>
</dbReference>
<feature type="transmembrane region" description="Helical" evidence="2">
    <location>
        <begin position="461"/>
        <end position="486"/>
    </location>
</feature>
<feature type="transmembrane region" description="Helical" evidence="2">
    <location>
        <begin position="519"/>
        <end position="538"/>
    </location>
</feature>
<feature type="region of interest" description="Disordered" evidence="1">
    <location>
        <begin position="58"/>
        <end position="98"/>
    </location>
</feature>
<evidence type="ECO:0000259" key="3">
    <source>
        <dbReference type="Pfam" id="PF23190"/>
    </source>
</evidence>
<dbReference type="InterPro" id="IPR056337">
    <property type="entry name" value="LHD_YVC1"/>
</dbReference>
<gene>
    <name evidence="5" type="ORF">M231_04141</name>
</gene>
<dbReference type="Pfam" id="PF23317">
    <property type="entry name" value="YVC1_C"/>
    <property type="match status" value="1"/>
</dbReference>
<evidence type="ECO:0000256" key="1">
    <source>
        <dbReference type="SAM" id="MobiDB-lite"/>
    </source>
</evidence>
<evidence type="ECO:0000256" key="2">
    <source>
        <dbReference type="SAM" id="Phobius"/>
    </source>
</evidence>
<evidence type="ECO:0000313" key="5">
    <source>
        <dbReference type="EMBL" id="RXK38635.1"/>
    </source>
</evidence>
<feature type="compositionally biased region" description="Basic and acidic residues" evidence="1">
    <location>
        <begin position="69"/>
        <end position="88"/>
    </location>
</feature>
<sequence>MSNPKTSSTPLTIFDLIHDLHKTITTAIDSSLSWDTLNSPPVDYSLVRPIVERFRFGDKEQRGSGSSESKSKLGEGRRDYETSGDRGETGNVSRNEGGVEEGVGLGGLLYALMVNRIRFMSLARQDLSWAPLQCSRAAFCELLAMKLLRTVSHKEDEAELVGELVRGWCPFDGAPEEVWASMGTEADDVKETTGSALELAIVSTSKHFLSLPLIQHLINEIYLGHLVYSPLASRALISDMYKEDLAEVYVYDPFTAGWLDHQRLRVPKWRWWLEFGSFVVLLVLFVTTLSLKDMSKLGVAEVMFMVFALGFALDEFATSKEHGWTVYAANAWNAFDMTFIAIFFVYFVIRIVALASRSPNTSDLAFDILAIGACILFPRLVFFLIKDNVVILALRAMISRFLSFMGLTILAFTGIGFCLWTLARGTWSVRQIIWLMLLIAECSLDLVDLTGFSSSESFHPIFGPIVLIGYAALCNVLLITILIAILSNKFAEIHGNAQEEHLFQRVVTTVEGVKSDAVFSYYPPVNLLAFFFLVPLSWTCSPRTLHRINVFAIRVTNFPILIAISAYERWKYRSIHKPVHLRGSTFDSLQRTGLFDSIIGGGSEVLIESVFQVEPLADEPVTPPRSRSVVSSDAVEESLPDFRRQSRGMAFDSPLAKLFGTRNPSPPRPSIADTLASKSEVESLQAELKDVRASQLRMEELLSKVLAGGIK</sequence>
<organism evidence="5 6">
    <name type="scientific">Tremella mesenterica</name>
    <name type="common">Jelly fungus</name>
    <dbReference type="NCBI Taxonomy" id="5217"/>
    <lineage>
        <taxon>Eukaryota</taxon>
        <taxon>Fungi</taxon>
        <taxon>Dikarya</taxon>
        <taxon>Basidiomycota</taxon>
        <taxon>Agaricomycotina</taxon>
        <taxon>Tremellomycetes</taxon>
        <taxon>Tremellales</taxon>
        <taxon>Tremellaceae</taxon>
        <taxon>Tremella</taxon>
    </lineage>
</organism>
<feature type="domain" description="YVC1 N-terminal linker helical" evidence="3">
    <location>
        <begin position="108"/>
        <end position="231"/>
    </location>
</feature>